<reference evidence="1" key="2">
    <citation type="submission" date="2021-04" db="EMBL/GenBank/DDBJ databases">
        <authorList>
            <person name="Gilroy R."/>
        </authorList>
    </citation>
    <scope>NUCLEOTIDE SEQUENCE</scope>
    <source>
        <strain evidence="1">ChiBcec6-4105</strain>
    </source>
</reference>
<comment type="caution">
    <text evidence="1">The sequence shown here is derived from an EMBL/GenBank/DDBJ whole genome shotgun (WGS) entry which is preliminary data.</text>
</comment>
<proteinExistence type="predicted"/>
<dbReference type="AlphaFoldDB" id="A0A9D2QUS8"/>
<protein>
    <submittedName>
        <fullName evidence="1">Uncharacterized protein</fullName>
    </submittedName>
</protein>
<name>A0A9D2QUS8_9FIRM</name>
<accession>A0A9D2QUS8</accession>
<evidence type="ECO:0000313" key="2">
    <source>
        <dbReference type="Proteomes" id="UP000823892"/>
    </source>
</evidence>
<organism evidence="1 2">
    <name type="scientific">Candidatus Blautia avicola</name>
    <dbReference type="NCBI Taxonomy" id="2838483"/>
    <lineage>
        <taxon>Bacteria</taxon>
        <taxon>Bacillati</taxon>
        <taxon>Bacillota</taxon>
        <taxon>Clostridia</taxon>
        <taxon>Lachnospirales</taxon>
        <taxon>Lachnospiraceae</taxon>
        <taxon>Blautia</taxon>
    </lineage>
</organism>
<dbReference type="EMBL" id="DWUY01000165">
    <property type="protein sequence ID" value="HJD28775.1"/>
    <property type="molecule type" value="Genomic_DNA"/>
</dbReference>
<sequence length="97" mass="11052">MAVTLSKEQLAKRNRKHILHLLLESMHNEKELRSQLAVLTAELKRSNQQMELAVIYTECFNEAKCRINGDLPGEPAMEEAAVSAHRCKKHAGKRKET</sequence>
<evidence type="ECO:0000313" key="1">
    <source>
        <dbReference type="EMBL" id="HJD28775.1"/>
    </source>
</evidence>
<gene>
    <name evidence="1" type="ORF">H9914_07265</name>
</gene>
<dbReference type="Proteomes" id="UP000823892">
    <property type="component" value="Unassembled WGS sequence"/>
</dbReference>
<reference evidence="1" key="1">
    <citation type="journal article" date="2021" name="PeerJ">
        <title>Extensive microbial diversity within the chicken gut microbiome revealed by metagenomics and culture.</title>
        <authorList>
            <person name="Gilroy R."/>
            <person name="Ravi A."/>
            <person name="Getino M."/>
            <person name="Pursley I."/>
            <person name="Horton D.L."/>
            <person name="Alikhan N.F."/>
            <person name="Baker D."/>
            <person name="Gharbi K."/>
            <person name="Hall N."/>
            <person name="Watson M."/>
            <person name="Adriaenssens E.M."/>
            <person name="Foster-Nyarko E."/>
            <person name="Jarju S."/>
            <person name="Secka A."/>
            <person name="Antonio M."/>
            <person name="Oren A."/>
            <person name="Chaudhuri R.R."/>
            <person name="La Ragione R."/>
            <person name="Hildebrand F."/>
            <person name="Pallen M.J."/>
        </authorList>
    </citation>
    <scope>NUCLEOTIDE SEQUENCE</scope>
    <source>
        <strain evidence="1">ChiBcec6-4105</strain>
    </source>
</reference>